<evidence type="ECO:0000313" key="1">
    <source>
        <dbReference type="EMBL" id="GGB43894.1"/>
    </source>
</evidence>
<sequence length="153" mass="17162">MYGGVRDRNVIHVVAWNSWATVDGPENWTSYNGIEVDPYYVWVFGKGGIACVSHASLINCRQGKIARPRWIYHDFDKQFRAPEVKSLFPCVDGTLLVGMLGDIYTADYQINRQAGRVVTSAWTKRGGDAKQVIKMPIPAWSVLKSLEANLENA</sequence>
<organism evidence="1 2">
    <name type="scientific">Flexivirga endophytica</name>
    <dbReference type="NCBI Taxonomy" id="1849103"/>
    <lineage>
        <taxon>Bacteria</taxon>
        <taxon>Bacillati</taxon>
        <taxon>Actinomycetota</taxon>
        <taxon>Actinomycetes</taxon>
        <taxon>Micrococcales</taxon>
        <taxon>Dermacoccaceae</taxon>
        <taxon>Flexivirga</taxon>
    </lineage>
</organism>
<dbReference type="AlphaFoldDB" id="A0A916X016"/>
<dbReference type="EMBL" id="BMHI01000006">
    <property type="protein sequence ID" value="GGB43894.1"/>
    <property type="molecule type" value="Genomic_DNA"/>
</dbReference>
<dbReference type="Proteomes" id="UP000636793">
    <property type="component" value="Unassembled WGS sequence"/>
</dbReference>
<accession>A0A916X016</accession>
<proteinExistence type="predicted"/>
<reference evidence="1" key="1">
    <citation type="journal article" date="2014" name="Int. J. Syst. Evol. Microbiol.">
        <title>Complete genome sequence of Corynebacterium casei LMG S-19264T (=DSM 44701T), isolated from a smear-ripened cheese.</title>
        <authorList>
            <consortium name="US DOE Joint Genome Institute (JGI-PGF)"/>
            <person name="Walter F."/>
            <person name="Albersmeier A."/>
            <person name="Kalinowski J."/>
            <person name="Ruckert C."/>
        </authorList>
    </citation>
    <scope>NUCLEOTIDE SEQUENCE</scope>
    <source>
        <strain evidence="1">CGMCC 1.15085</strain>
    </source>
</reference>
<comment type="caution">
    <text evidence="1">The sequence shown here is derived from an EMBL/GenBank/DDBJ whole genome shotgun (WGS) entry which is preliminary data.</text>
</comment>
<evidence type="ECO:0000313" key="2">
    <source>
        <dbReference type="Proteomes" id="UP000636793"/>
    </source>
</evidence>
<name>A0A916X016_9MICO</name>
<reference evidence="1" key="2">
    <citation type="submission" date="2020-09" db="EMBL/GenBank/DDBJ databases">
        <authorList>
            <person name="Sun Q."/>
            <person name="Zhou Y."/>
        </authorList>
    </citation>
    <scope>NUCLEOTIDE SEQUENCE</scope>
    <source>
        <strain evidence="1">CGMCC 1.15085</strain>
    </source>
</reference>
<gene>
    <name evidence="1" type="ORF">GCM10011492_38680</name>
</gene>
<protein>
    <submittedName>
        <fullName evidence="1">Uncharacterized protein</fullName>
    </submittedName>
</protein>
<keyword evidence="2" id="KW-1185">Reference proteome</keyword>